<dbReference type="InterPro" id="IPR058649">
    <property type="entry name" value="CzcB_C"/>
</dbReference>
<keyword evidence="7" id="KW-0175">Coiled coil</keyword>
<sequence length="395" mass="41120">MTFNLNKKQGITIGAIAAIGLLLAGLILGTANTTHEAPAPVAEAEAKAGHHEEGKVALSDASIKAAGITLAAAGPGRIKTSIALPGEIRFNEDRTAHVVPRLAGVVELVHADLGQLVRKGQILAVIASTGLSEQRSELLSAQRRLSLARSTYEREHKLWLEKISAEQDYLQARQVLQEAEIAVQNASQKLSALGASAAGPGALNRYDIRAPFDGMVLEKHIALGEAVKEDANIFVISDLSTVWAEIAVPAKDLNTVRVGGQVAIKASAFDASASGTITYVGALIGEQTRTAKARLTLANPAMAWRPGLFVTVEVVSGDADAAVTVASDAIQSIEDKPAVFIKLADGFKATPVTLGRSDGKLTEITKGLPAGAVYAASGSFVLKSELGKAGASHEH</sequence>
<dbReference type="InterPro" id="IPR058792">
    <property type="entry name" value="Beta-barrel_RND_2"/>
</dbReference>
<dbReference type="EMBL" id="HG322949">
    <property type="protein sequence ID" value="CDG85371.1"/>
    <property type="molecule type" value="Genomic_DNA"/>
</dbReference>
<keyword evidence="14" id="KW-1185">Reference proteome</keyword>
<protein>
    <submittedName>
        <fullName evidence="13">Cobalt-zinc-cadmium resistance protein CzcB</fullName>
    </submittedName>
</protein>
<feature type="domain" description="CusB-like beta-barrel" evidence="10">
    <location>
        <begin position="241"/>
        <end position="315"/>
    </location>
</feature>
<dbReference type="STRING" id="1349767.GJA_4767"/>
<dbReference type="Proteomes" id="UP000027604">
    <property type="component" value="Chromosome I"/>
</dbReference>
<dbReference type="Gene3D" id="1.10.287.470">
    <property type="entry name" value="Helix hairpin bin"/>
    <property type="match status" value="1"/>
</dbReference>
<dbReference type="Gene3D" id="2.40.50.100">
    <property type="match status" value="1"/>
</dbReference>
<proteinExistence type="inferred from homology"/>
<keyword evidence="4" id="KW-0170">Cobalt</keyword>
<comment type="function">
    <text evidence="6">CzcA and CzcB together would act in zinc efflux nearly as effectively as the complete czc efflux system (CzcABC). The CzcB protein is thought to funnel zinc cations to the CzcA transport protein.</text>
</comment>
<dbReference type="Pfam" id="PF25973">
    <property type="entry name" value="BSH_CzcB"/>
    <property type="match status" value="1"/>
</dbReference>
<keyword evidence="5" id="KW-0105">Cadmium resistance</keyword>
<dbReference type="Gene3D" id="2.40.420.20">
    <property type="match status" value="1"/>
</dbReference>
<keyword evidence="8" id="KW-0472">Membrane</keyword>
<evidence type="ECO:0000259" key="9">
    <source>
        <dbReference type="Pfam" id="PF25893"/>
    </source>
</evidence>
<dbReference type="InterPro" id="IPR051909">
    <property type="entry name" value="MFP_Cation_Efflux"/>
</dbReference>
<dbReference type="PANTHER" id="PTHR30097:SF4">
    <property type="entry name" value="SLR6042 PROTEIN"/>
    <property type="match status" value="1"/>
</dbReference>
<evidence type="ECO:0000256" key="3">
    <source>
        <dbReference type="ARBA" id="ARBA00022833"/>
    </source>
</evidence>
<dbReference type="Pfam" id="PF25893">
    <property type="entry name" value="HH_CzcB"/>
    <property type="match status" value="1"/>
</dbReference>
<comment type="similarity">
    <text evidence="1">Belongs to the membrane fusion protein (MFP) (TC 8.A.1) family.</text>
</comment>
<keyword evidence="8" id="KW-1133">Transmembrane helix</keyword>
<dbReference type="GO" id="GO:0022857">
    <property type="term" value="F:transmembrane transporter activity"/>
    <property type="evidence" value="ECO:0007669"/>
    <property type="project" value="InterPro"/>
</dbReference>
<evidence type="ECO:0000259" key="12">
    <source>
        <dbReference type="Pfam" id="PF25975"/>
    </source>
</evidence>
<evidence type="ECO:0000256" key="7">
    <source>
        <dbReference type="SAM" id="Coils"/>
    </source>
</evidence>
<keyword evidence="3" id="KW-0862">Zinc</keyword>
<feature type="domain" description="CzcB-like alpha-helical hairpin" evidence="9">
    <location>
        <begin position="133"/>
        <end position="192"/>
    </location>
</feature>
<evidence type="ECO:0000256" key="5">
    <source>
        <dbReference type="ARBA" id="ARBA00043263"/>
    </source>
</evidence>
<dbReference type="NCBIfam" id="TIGR01730">
    <property type="entry name" value="RND_mfp"/>
    <property type="match status" value="1"/>
</dbReference>
<dbReference type="OrthoDB" id="9768185at2"/>
<evidence type="ECO:0000259" key="11">
    <source>
        <dbReference type="Pfam" id="PF25973"/>
    </source>
</evidence>
<dbReference type="FunFam" id="2.40.420.20:FF:000006">
    <property type="entry name" value="RND family efflux transporter MFP subunit"/>
    <property type="match status" value="1"/>
</dbReference>
<dbReference type="eggNOG" id="COG0845">
    <property type="taxonomic scope" value="Bacteria"/>
</dbReference>
<dbReference type="FunFam" id="2.40.30.170:FF:000010">
    <property type="entry name" value="Efflux RND transporter periplasmic adaptor subunit"/>
    <property type="match status" value="1"/>
</dbReference>
<keyword evidence="8" id="KW-0812">Transmembrane</keyword>
<dbReference type="GO" id="GO:0046914">
    <property type="term" value="F:transition metal ion binding"/>
    <property type="evidence" value="ECO:0007669"/>
    <property type="project" value="TreeGrafter"/>
</dbReference>
<evidence type="ECO:0000313" key="13">
    <source>
        <dbReference type="EMBL" id="CDG85371.1"/>
    </source>
</evidence>
<dbReference type="AlphaFoldDB" id="W0VBW1"/>
<evidence type="ECO:0000259" key="10">
    <source>
        <dbReference type="Pfam" id="PF25954"/>
    </source>
</evidence>
<dbReference type="Pfam" id="PF25954">
    <property type="entry name" value="Beta-barrel_RND_2"/>
    <property type="match status" value="1"/>
</dbReference>
<reference evidence="13 14" key="1">
    <citation type="journal article" date="2015" name="Genome Announc.">
        <title>Genome Sequence of Mushroom Soft-Rot Pathogen Janthinobacterium agaricidamnosum.</title>
        <authorList>
            <person name="Graupner K."/>
            <person name="Lackner G."/>
            <person name="Hertweck C."/>
        </authorList>
    </citation>
    <scope>NUCLEOTIDE SEQUENCE [LARGE SCALE GENOMIC DNA]</scope>
    <source>
        <strain evidence="14">NBRC 102515 / DSM 9628</strain>
    </source>
</reference>
<dbReference type="GO" id="GO:0016020">
    <property type="term" value="C:membrane"/>
    <property type="evidence" value="ECO:0007669"/>
    <property type="project" value="InterPro"/>
</dbReference>
<evidence type="ECO:0000256" key="1">
    <source>
        <dbReference type="ARBA" id="ARBA00009477"/>
    </source>
</evidence>
<dbReference type="KEGG" id="jag:GJA_4767"/>
<keyword evidence="2" id="KW-0813">Transport</keyword>
<evidence type="ECO:0000256" key="2">
    <source>
        <dbReference type="ARBA" id="ARBA00022448"/>
    </source>
</evidence>
<name>W0VBW1_9BURK</name>
<gene>
    <name evidence="13" type="primary">czcB</name>
    <name evidence="13" type="ORF">GJA_4767</name>
</gene>
<dbReference type="SUPFAM" id="SSF111369">
    <property type="entry name" value="HlyD-like secretion proteins"/>
    <property type="match status" value="1"/>
</dbReference>
<evidence type="ECO:0000256" key="4">
    <source>
        <dbReference type="ARBA" id="ARBA00023285"/>
    </source>
</evidence>
<dbReference type="Gene3D" id="2.40.30.170">
    <property type="match status" value="1"/>
</dbReference>
<dbReference type="Pfam" id="PF25975">
    <property type="entry name" value="CzcB_C"/>
    <property type="match status" value="1"/>
</dbReference>
<feature type="domain" description="CzcB-like barrel-sandwich hybrid" evidence="11">
    <location>
        <begin position="94"/>
        <end position="238"/>
    </location>
</feature>
<evidence type="ECO:0000256" key="6">
    <source>
        <dbReference type="ARBA" id="ARBA00058766"/>
    </source>
</evidence>
<dbReference type="InterPro" id="IPR058647">
    <property type="entry name" value="BSH_CzcB-like"/>
</dbReference>
<evidence type="ECO:0000256" key="8">
    <source>
        <dbReference type="SAM" id="Phobius"/>
    </source>
</evidence>
<dbReference type="PATRIC" id="fig|1349767.4.peg.1393"/>
<dbReference type="GO" id="GO:0046686">
    <property type="term" value="P:response to cadmium ion"/>
    <property type="evidence" value="ECO:0007669"/>
    <property type="project" value="UniProtKB-KW"/>
</dbReference>
<accession>W0VBW1</accession>
<dbReference type="PANTHER" id="PTHR30097">
    <property type="entry name" value="CATION EFFLUX SYSTEM PROTEIN CUSB"/>
    <property type="match status" value="1"/>
</dbReference>
<dbReference type="InterPro" id="IPR006143">
    <property type="entry name" value="RND_pump_MFP"/>
</dbReference>
<dbReference type="InterPro" id="IPR058648">
    <property type="entry name" value="HH_CzcB-like"/>
</dbReference>
<dbReference type="RefSeq" id="WP_038496674.1">
    <property type="nucleotide sequence ID" value="NZ_BCTH01000065.1"/>
</dbReference>
<dbReference type="HOGENOM" id="CLU_018816_13_0_4"/>
<dbReference type="GO" id="GO:0060003">
    <property type="term" value="P:copper ion export"/>
    <property type="evidence" value="ECO:0007669"/>
    <property type="project" value="TreeGrafter"/>
</dbReference>
<feature type="coiled-coil region" evidence="7">
    <location>
        <begin position="169"/>
        <end position="196"/>
    </location>
</feature>
<feature type="domain" description="CzcB-like C-terminal circularly permuted SH3-like" evidence="12">
    <location>
        <begin position="323"/>
        <end position="383"/>
    </location>
</feature>
<dbReference type="GO" id="GO:0015679">
    <property type="term" value="P:plasma membrane copper ion transport"/>
    <property type="evidence" value="ECO:0007669"/>
    <property type="project" value="TreeGrafter"/>
</dbReference>
<dbReference type="GO" id="GO:0030288">
    <property type="term" value="C:outer membrane-bounded periplasmic space"/>
    <property type="evidence" value="ECO:0007669"/>
    <property type="project" value="TreeGrafter"/>
</dbReference>
<evidence type="ECO:0000313" key="14">
    <source>
        <dbReference type="Proteomes" id="UP000027604"/>
    </source>
</evidence>
<organism evidence="13 14">
    <name type="scientific">Janthinobacterium agaricidamnosum NBRC 102515 = DSM 9628</name>
    <dbReference type="NCBI Taxonomy" id="1349767"/>
    <lineage>
        <taxon>Bacteria</taxon>
        <taxon>Pseudomonadati</taxon>
        <taxon>Pseudomonadota</taxon>
        <taxon>Betaproteobacteria</taxon>
        <taxon>Burkholderiales</taxon>
        <taxon>Oxalobacteraceae</taxon>
        <taxon>Janthinobacterium</taxon>
    </lineage>
</organism>
<feature type="transmembrane region" description="Helical" evidence="8">
    <location>
        <begin position="12"/>
        <end position="31"/>
    </location>
</feature>